<evidence type="ECO:0000313" key="1">
    <source>
        <dbReference type="EMBL" id="TNV87734.1"/>
    </source>
</evidence>
<dbReference type="EMBL" id="RRYP01000258">
    <property type="protein sequence ID" value="TNV87734.1"/>
    <property type="molecule type" value="Genomic_DNA"/>
</dbReference>
<evidence type="ECO:0000313" key="2">
    <source>
        <dbReference type="Proteomes" id="UP000785679"/>
    </source>
</evidence>
<name>A0A8J8P895_HALGN</name>
<sequence>MLRKGREQYGGVKCIQLLNGVADTFFYLYHGGIFKFTLNVKEIQHNSKDVIQLGKKQKLINFKLLPDNINLIAISSSEELLIIGHFTRQILKVINPNVTISNTLAIYLHPNFDLQRFPIVLLSDKYTTEIADCMDSGLQISQQTMNFGIYEQIDNTHLINKKGCQYFIQELLNGGKFSITLDDSPIDLKNDKKTNSQYYTSDYTTTDHSSPFDIDLDPSDERDHNEFLEISQNILVKCQDFARQFETQLIKIKAAVASMEQRTKQILSTYQLKLIGSLNNNESKELQEKDQRAFIEMQKPMLEHIDLQIDLYIYTLGQFNVNVQRMQPPVQKQQRKAMHRKNGAIQVTEKFEVPKNNKEYTLKVTQTVIEGISYTKGVTKIFHQQDILCITQCQQGKSQIYRLNKDNTAKLIKELDCEVALFTLYGDNMLLANEFLLRFESPDKLVFDRMIKRQFSQDYMGDVITHGAFFLYSSARYAMVHAYNPIEHTYQRLQVRGSATHAAVLKLQCLKGLAETFIFLNKGRIFKFQLNLNDTWQQSDLVFNPGNLLHIIDFQLLPDGTHLLAISETHEIYLIDHFTSSLKHKITLQVQNTTTLESLYLHPKFDLETFPIVIISDGCELRAVDAIESGVVAKGRVNVGIARQIEENRFIGVCWGRGVVIVTFV</sequence>
<gene>
    <name evidence="1" type="ORF">FGO68_gene16175</name>
</gene>
<dbReference type="AlphaFoldDB" id="A0A8J8P895"/>
<organism evidence="1 2">
    <name type="scientific">Halteria grandinella</name>
    <dbReference type="NCBI Taxonomy" id="5974"/>
    <lineage>
        <taxon>Eukaryota</taxon>
        <taxon>Sar</taxon>
        <taxon>Alveolata</taxon>
        <taxon>Ciliophora</taxon>
        <taxon>Intramacronucleata</taxon>
        <taxon>Spirotrichea</taxon>
        <taxon>Stichotrichia</taxon>
        <taxon>Sporadotrichida</taxon>
        <taxon>Halteriidae</taxon>
        <taxon>Halteria</taxon>
    </lineage>
</organism>
<comment type="caution">
    <text evidence="1">The sequence shown here is derived from an EMBL/GenBank/DDBJ whole genome shotgun (WGS) entry which is preliminary data.</text>
</comment>
<proteinExistence type="predicted"/>
<protein>
    <submittedName>
        <fullName evidence="1">Uncharacterized protein</fullName>
    </submittedName>
</protein>
<accession>A0A8J8P895</accession>
<keyword evidence="2" id="KW-1185">Reference proteome</keyword>
<dbReference type="Proteomes" id="UP000785679">
    <property type="component" value="Unassembled WGS sequence"/>
</dbReference>
<reference evidence="1" key="1">
    <citation type="submission" date="2019-06" db="EMBL/GenBank/DDBJ databases">
        <authorList>
            <person name="Zheng W."/>
        </authorList>
    </citation>
    <scope>NUCLEOTIDE SEQUENCE</scope>
    <source>
        <strain evidence="1">QDHG01</strain>
    </source>
</reference>